<dbReference type="InterPro" id="IPR012338">
    <property type="entry name" value="Beta-lactam/transpept-like"/>
</dbReference>
<sequence>MALAPTLTMDVDAELQRIADEAVQRHGVPGVVTGLARPDEASVAVSGARAIGGEPMTRDTVFRIASLTKPVVAAAAMALVDRGTIRLDAPVETWLPELAAPRVLRDPAGPLDDTVPAEGPILVEHLLALRAGLGFAGFEPTPHSAALMERLHQGQPDPPGWPHPDTWMAAAGTMPLLHQPGRGWSYNTGLDLAGVLLSRAAGTSLQEVLADTLLEPLGMRDTGFRLRPEQVARTATAYMPRGAELVETDAPDGMWAGEIGFESGADGLVSSLDDLLALGRMLLAGGEVGGTRVLSSASVARLLRPGEPSSPEHPFLQGQSWSLGGSVDVVELRPWEVRGRYGWIGGSGTAFSVYPRSRTVAVWLTQHGLGAPDDDERLTPPLTLAAGLERAAR</sequence>
<dbReference type="SUPFAM" id="SSF56601">
    <property type="entry name" value="beta-lactamase/transpeptidase-like"/>
    <property type="match status" value="1"/>
</dbReference>
<dbReference type="PANTHER" id="PTHR43283:SF3">
    <property type="entry name" value="BETA-LACTAMASE FAMILY PROTEIN (AFU_ORTHOLOGUE AFUA_5G07500)"/>
    <property type="match status" value="1"/>
</dbReference>
<evidence type="ECO:0000259" key="1">
    <source>
        <dbReference type="Pfam" id="PF00144"/>
    </source>
</evidence>
<dbReference type="EMBL" id="BJUU01000003">
    <property type="protein sequence ID" value="GEK79289.1"/>
    <property type="molecule type" value="Genomic_DNA"/>
</dbReference>
<evidence type="ECO:0000313" key="2">
    <source>
        <dbReference type="EMBL" id="GEK79289.1"/>
    </source>
</evidence>
<evidence type="ECO:0000313" key="3">
    <source>
        <dbReference type="Proteomes" id="UP000321749"/>
    </source>
</evidence>
<name>A0AA87UR90_9MICO</name>
<dbReference type="PANTHER" id="PTHR43283">
    <property type="entry name" value="BETA-LACTAMASE-RELATED"/>
    <property type="match status" value="1"/>
</dbReference>
<accession>A0AA87UR90</accession>
<dbReference type="AlphaFoldDB" id="A0AA87UR90"/>
<dbReference type="InterPro" id="IPR050789">
    <property type="entry name" value="Diverse_Enzym_Activities"/>
</dbReference>
<dbReference type="InterPro" id="IPR001466">
    <property type="entry name" value="Beta-lactam-related"/>
</dbReference>
<organism evidence="2 3">
    <name type="scientific">Agrococcus baldri</name>
    <dbReference type="NCBI Taxonomy" id="153730"/>
    <lineage>
        <taxon>Bacteria</taxon>
        <taxon>Bacillati</taxon>
        <taxon>Actinomycetota</taxon>
        <taxon>Actinomycetes</taxon>
        <taxon>Micrococcales</taxon>
        <taxon>Microbacteriaceae</taxon>
        <taxon>Agrococcus</taxon>
    </lineage>
</organism>
<keyword evidence="2" id="KW-0378">Hydrolase</keyword>
<feature type="domain" description="Beta-lactamase-related" evidence="1">
    <location>
        <begin position="15"/>
        <end position="377"/>
    </location>
</feature>
<proteinExistence type="predicted"/>
<dbReference type="GO" id="GO:0016787">
    <property type="term" value="F:hydrolase activity"/>
    <property type="evidence" value="ECO:0007669"/>
    <property type="project" value="UniProtKB-KW"/>
</dbReference>
<reference evidence="2 3" key="1">
    <citation type="submission" date="2019-07" db="EMBL/GenBank/DDBJ databases">
        <title>Whole genome shotgun sequence of Agrococcus baldri NBRC 103055.</title>
        <authorList>
            <person name="Hosoyama A."/>
            <person name="Uohara A."/>
            <person name="Ohji S."/>
            <person name="Ichikawa N."/>
        </authorList>
    </citation>
    <scope>NUCLEOTIDE SEQUENCE [LARGE SCALE GENOMIC DNA]</scope>
    <source>
        <strain evidence="2 3">NBRC 103055</strain>
    </source>
</reference>
<keyword evidence="3" id="KW-1185">Reference proteome</keyword>
<comment type="caution">
    <text evidence="2">The sequence shown here is derived from an EMBL/GenBank/DDBJ whole genome shotgun (WGS) entry which is preliminary data.</text>
</comment>
<protein>
    <submittedName>
        <fullName evidence="2">Serine hydrolase</fullName>
    </submittedName>
</protein>
<dbReference type="Proteomes" id="UP000321749">
    <property type="component" value="Unassembled WGS sequence"/>
</dbReference>
<dbReference type="Gene3D" id="3.40.710.10">
    <property type="entry name" value="DD-peptidase/beta-lactamase superfamily"/>
    <property type="match status" value="1"/>
</dbReference>
<gene>
    <name evidence="2" type="ORF">ABA31_06400</name>
</gene>
<dbReference type="Pfam" id="PF00144">
    <property type="entry name" value="Beta-lactamase"/>
    <property type="match status" value="1"/>
</dbReference>